<evidence type="ECO:0000313" key="2">
    <source>
        <dbReference type="EMBL" id="EUC44420.1"/>
    </source>
</evidence>
<feature type="transmembrane region" description="Helical" evidence="1">
    <location>
        <begin position="14"/>
        <end position="33"/>
    </location>
</feature>
<keyword evidence="1" id="KW-0812">Transmembrane</keyword>
<keyword evidence="3" id="KW-1185">Reference proteome</keyword>
<accession>W6Z384</accession>
<evidence type="ECO:0000313" key="3">
    <source>
        <dbReference type="Proteomes" id="UP000054032"/>
    </source>
</evidence>
<reference evidence="2 3" key="1">
    <citation type="journal article" date="2013" name="PLoS Genet.">
        <title>Comparative genome structure, secondary metabolite, and effector coding capacity across Cochliobolus pathogens.</title>
        <authorList>
            <person name="Condon B.J."/>
            <person name="Leng Y."/>
            <person name="Wu D."/>
            <person name="Bushley K.E."/>
            <person name="Ohm R.A."/>
            <person name="Otillar R."/>
            <person name="Martin J."/>
            <person name="Schackwitz W."/>
            <person name="Grimwood J."/>
            <person name="MohdZainudin N."/>
            <person name="Xue C."/>
            <person name="Wang R."/>
            <person name="Manning V.A."/>
            <person name="Dhillon B."/>
            <person name="Tu Z.J."/>
            <person name="Steffenson B.J."/>
            <person name="Salamov A."/>
            <person name="Sun H."/>
            <person name="Lowry S."/>
            <person name="LaButti K."/>
            <person name="Han J."/>
            <person name="Copeland A."/>
            <person name="Lindquist E."/>
            <person name="Barry K."/>
            <person name="Schmutz J."/>
            <person name="Baker S.E."/>
            <person name="Ciuffetti L.M."/>
            <person name="Grigoriev I.V."/>
            <person name="Zhong S."/>
            <person name="Turgeon B.G."/>
        </authorList>
    </citation>
    <scope>NUCLEOTIDE SEQUENCE [LARGE SCALE GENOMIC DNA]</scope>
    <source>
        <strain evidence="2 3">ATCC 44560</strain>
    </source>
</reference>
<protein>
    <submittedName>
        <fullName evidence="2">Uncharacterized protein</fullName>
    </submittedName>
</protein>
<evidence type="ECO:0000256" key="1">
    <source>
        <dbReference type="SAM" id="Phobius"/>
    </source>
</evidence>
<gene>
    <name evidence="2" type="ORF">COCMIDRAFT_98356</name>
</gene>
<dbReference type="Proteomes" id="UP000054032">
    <property type="component" value="Unassembled WGS sequence"/>
</dbReference>
<organism evidence="2 3">
    <name type="scientific">Bipolaris oryzae ATCC 44560</name>
    <dbReference type="NCBI Taxonomy" id="930090"/>
    <lineage>
        <taxon>Eukaryota</taxon>
        <taxon>Fungi</taxon>
        <taxon>Dikarya</taxon>
        <taxon>Ascomycota</taxon>
        <taxon>Pezizomycotina</taxon>
        <taxon>Dothideomycetes</taxon>
        <taxon>Pleosporomycetidae</taxon>
        <taxon>Pleosporales</taxon>
        <taxon>Pleosporineae</taxon>
        <taxon>Pleosporaceae</taxon>
        <taxon>Bipolaris</taxon>
    </lineage>
</organism>
<dbReference type="HOGENOM" id="CLU_2891897_0_0_1"/>
<feature type="non-terminal residue" evidence="2">
    <location>
        <position position="1"/>
    </location>
</feature>
<dbReference type="KEGG" id="bor:COCMIDRAFT_98356"/>
<dbReference type="RefSeq" id="XP_007689114.1">
    <property type="nucleotide sequence ID" value="XM_007690924.1"/>
</dbReference>
<keyword evidence="1" id="KW-1133">Transmembrane helix</keyword>
<proteinExistence type="predicted"/>
<name>W6Z384_COCMI</name>
<keyword evidence="1" id="KW-0472">Membrane</keyword>
<dbReference type="EMBL" id="KI964005">
    <property type="protein sequence ID" value="EUC44420.1"/>
    <property type="molecule type" value="Genomic_DNA"/>
</dbReference>
<dbReference type="GeneID" id="19129241"/>
<dbReference type="AlphaFoldDB" id="W6Z384"/>
<sequence length="63" mass="7256">KPIALLQVTEDLNLFLWVYDGYGGMQFLFRVILSSIPDRIKVKIDLNLRFLGDFADLNPAEKD</sequence>